<evidence type="ECO:0000313" key="3">
    <source>
        <dbReference type="Proteomes" id="UP001530315"/>
    </source>
</evidence>
<keyword evidence="1" id="KW-0812">Transmembrane</keyword>
<keyword evidence="1" id="KW-1133">Transmembrane helix</keyword>
<gene>
    <name evidence="2" type="ORF">ACHAW5_009532</name>
</gene>
<feature type="transmembrane region" description="Helical" evidence="1">
    <location>
        <begin position="98"/>
        <end position="118"/>
    </location>
</feature>
<dbReference type="EMBL" id="JALLAZ020001552">
    <property type="protein sequence ID" value="KAL3773101.1"/>
    <property type="molecule type" value="Genomic_DNA"/>
</dbReference>
<accession>A0ABD3NAT6</accession>
<dbReference type="AlphaFoldDB" id="A0ABD3NAT6"/>
<comment type="caution">
    <text evidence="2">The sequence shown here is derived from an EMBL/GenBank/DDBJ whole genome shotgun (WGS) entry which is preliminary data.</text>
</comment>
<dbReference type="Pfam" id="PF15993">
    <property type="entry name" value="Fuseless"/>
    <property type="match status" value="1"/>
</dbReference>
<feature type="transmembrane region" description="Helical" evidence="1">
    <location>
        <begin position="47"/>
        <end position="65"/>
    </location>
</feature>
<organism evidence="2 3">
    <name type="scientific">Stephanodiscus triporus</name>
    <dbReference type="NCBI Taxonomy" id="2934178"/>
    <lineage>
        <taxon>Eukaryota</taxon>
        <taxon>Sar</taxon>
        <taxon>Stramenopiles</taxon>
        <taxon>Ochrophyta</taxon>
        <taxon>Bacillariophyta</taxon>
        <taxon>Coscinodiscophyceae</taxon>
        <taxon>Thalassiosirophycidae</taxon>
        <taxon>Stephanodiscales</taxon>
        <taxon>Stephanodiscaceae</taxon>
        <taxon>Stephanodiscus</taxon>
    </lineage>
</organism>
<name>A0ABD3NAT6_9STRA</name>
<dbReference type="PANTHER" id="PTHR35270">
    <property type="entry name" value="FUSELESS, ISOFORM A"/>
    <property type="match status" value="1"/>
</dbReference>
<dbReference type="Proteomes" id="UP001530315">
    <property type="component" value="Unassembled WGS sequence"/>
</dbReference>
<dbReference type="InterPro" id="IPR032751">
    <property type="entry name" value="Fuseless"/>
</dbReference>
<feature type="transmembrane region" description="Helical" evidence="1">
    <location>
        <begin position="198"/>
        <end position="217"/>
    </location>
</feature>
<keyword evidence="3" id="KW-1185">Reference proteome</keyword>
<proteinExistence type="predicted"/>
<evidence type="ECO:0000313" key="2">
    <source>
        <dbReference type="EMBL" id="KAL3773101.1"/>
    </source>
</evidence>
<reference evidence="2 3" key="1">
    <citation type="submission" date="2024-10" db="EMBL/GenBank/DDBJ databases">
        <title>Updated reference genomes for cyclostephanoid diatoms.</title>
        <authorList>
            <person name="Roberts W.R."/>
            <person name="Alverson A.J."/>
        </authorList>
    </citation>
    <scope>NUCLEOTIDE SEQUENCE [LARGE SCALE GENOMIC DNA]</scope>
    <source>
        <strain evidence="2 3">AJA276-08</strain>
    </source>
</reference>
<protein>
    <submittedName>
        <fullName evidence="2">Uncharacterized protein</fullName>
    </submittedName>
</protein>
<dbReference type="PANTHER" id="PTHR35270:SF2">
    <property type="entry name" value="FUSELESS, ISOFORM A"/>
    <property type="match status" value="1"/>
</dbReference>
<keyword evidence="1" id="KW-0472">Membrane</keyword>
<evidence type="ECO:0000256" key="1">
    <source>
        <dbReference type="SAM" id="Phobius"/>
    </source>
</evidence>
<sequence>MAMMMTIFSSSTLPVQVATGVLCASYWRGAWYILDHTLFPEDRLLSGAASLASGSILLGMKQYIISPSYNGTKRLVRLLPPPTSTSLRRHYIKTNRFIVLYGIASGCILVWRGTWLLWDEAAHATADAIASHGRRGWSSSSSSSSSSSLAASPSAQAAPNAMIATAAITTKSPPNHHHHDIHHGESTVTQHEDMEGNALFYSGIASHVFATAGLLLMGRFACVMAPPANVTMVRDCFIHGEGKLFAKAARKFASHS</sequence>